<feature type="region of interest" description="Disordered" evidence="5">
    <location>
        <begin position="1"/>
        <end position="22"/>
    </location>
</feature>
<keyword evidence="3 6" id="KW-1133">Transmembrane helix</keyword>
<feature type="domain" description="Major facilitator superfamily (MFS) profile" evidence="7">
    <location>
        <begin position="30"/>
        <end position="486"/>
    </location>
</feature>
<dbReference type="PANTHER" id="PTHR42718:SF39">
    <property type="entry name" value="ACTINORHODIN TRANSPORTER-RELATED"/>
    <property type="match status" value="1"/>
</dbReference>
<dbReference type="InterPro" id="IPR020846">
    <property type="entry name" value="MFS_dom"/>
</dbReference>
<dbReference type="RefSeq" id="WP_150992746.1">
    <property type="nucleotide sequence ID" value="NZ_CP062804.1"/>
</dbReference>
<feature type="transmembrane region" description="Helical" evidence="6">
    <location>
        <begin position="384"/>
        <end position="408"/>
    </location>
</feature>
<feature type="transmembrane region" description="Helical" evidence="6">
    <location>
        <begin position="323"/>
        <end position="344"/>
    </location>
</feature>
<dbReference type="InterPro" id="IPR011701">
    <property type="entry name" value="MFS"/>
</dbReference>
<dbReference type="Gene3D" id="1.20.1250.20">
    <property type="entry name" value="MFS general substrate transporter like domains"/>
    <property type="match status" value="1"/>
</dbReference>
<dbReference type="Gene3D" id="1.20.1720.10">
    <property type="entry name" value="Multidrug resistance protein D"/>
    <property type="match status" value="1"/>
</dbReference>
<dbReference type="Pfam" id="PF07690">
    <property type="entry name" value="MFS_1"/>
    <property type="match status" value="1"/>
</dbReference>
<feature type="transmembrane region" description="Helical" evidence="6">
    <location>
        <begin position="356"/>
        <end position="378"/>
    </location>
</feature>
<evidence type="ECO:0000256" key="4">
    <source>
        <dbReference type="ARBA" id="ARBA00023136"/>
    </source>
</evidence>
<evidence type="ECO:0000313" key="8">
    <source>
        <dbReference type="EMBL" id="QOT79137.1"/>
    </source>
</evidence>
<feature type="compositionally biased region" description="Low complexity" evidence="5">
    <location>
        <begin position="9"/>
        <end position="22"/>
    </location>
</feature>
<dbReference type="PANTHER" id="PTHR42718">
    <property type="entry name" value="MAJOR FACILITATOR SUPERFAMILY MULTIDRUG TRANSPORTER MFSC"/>
    <property type="match status" value="1"/>
</dbReference>
<gene>
    <name evidence="8" type="ORF">F7R26_030700</name>
</gene>
<evidence type="ECO:0000256" key="3">
    <source>
        <dbReference type="ARBA" id="ARBA00022989"/>
    </source>
</evidence>
<evidence type="ECO:0000256" key="1">
    <source>
        <dbReference type="ARBA" id="ARBA00004141"/>
    </source>
</evidence>
<evidence type="ECO:0000313" key="9">
    <source>
        <dbReference type="Proteomes" id="UP000397656"/>
    </source>
</evidence>
<feature type="transmembrane region" description="Helical" evidence="6">
    <location>
        <begin position="64"/>
        <end position="84"/>
    </location>
</feature>
<protein>
    <submittedName>
        <fullName evidence="8">MFS transporter</fullName>
    </submittedName>
</protein>
<feature type="transmembrane region" description="Helical" evidence="6">
    <location>
        <begin position="154"/>
        <end position="172"/>
    </location>
</feature>
<comment type="subcellular location">
    <subcellularLocation>
        <location evidence="1">Membrane</location>
        <topology evidence="1">Multi-pass membrane protein</topology>
    </subcellularLocation>
</comment>
<reference evidence="8 9" key="1">
    <citation type="submission" date="2020-10" db="EMBL/GenBank/DDBJ databases">
        <title>Complete genome sequence of Cupriavidus basilensis CCUG 49340T.</title>
        <authorList>
            <person name="Salva-Serra F."/>
            <person name="Donoso R.A."/>
            <person name="Cho K.H."/>
            <person name="Yoo J.A."/>
            <person name="Lee K."/>
            <person name="Yoon S.-H."/>
            <person name="Perez-Pantoja D."/>
            <person name="Moore E.R.B."/>
        </authorList>
    </citation>
    <scope>NUCLEOTIDE SEQUENCE [LARGE SCALE GENOMIC DNA]</scope>
    <source>
        <strain evidence="9">CCUG 49340</strain>
    </source>
</reference>
<accession>A0A643FKK2</accession>
<organism evidence="8 9">
    <name type="scientific">Cupriavidus basilensis</name>
    <dbReference type="NCBI Taxonomy" id="68895"/>
    <lineage>
        <taxon>Bacteria</taxon>
        <taxon>Pseudomonadati</taxon>
        <taxon>Pseudomonadota</taxon>
        <taxon>Betaproteobacteria</taxon>
        <taxon>Burkholderiales</taxon>
        <taxon>Burkholderiaceae</taxon>
        <taxon>Cupriavidus</taxon>
    </lineage>
</organism>
<feature type="transmembrane region" description="Helical" evidence="6">
    <location>
        <begin position="96"/>
        <end position="115"/>
    </location>
</feature>
<dbReference type="PROSITE" id="PS50850">
    <property type="entry name" value="MFS"/>
    <property type="match status" value="1"/>
</dbReference>
<evidence type="ECO:0000256" key="6">
    <source>
        <dbReference type="SAM" id="Phobius"/>
    </source>
</evidence>
<dbReference type="SUPFAM" id="SSF103473">
    <property type="entry name" value="MFS general substrate transporter"/>
    <property type="match status" value="1"/>
</dbReference>
<dbReference type="Proteomes" id="UP000397656">
    <property type="component" value="Chromosome 2"/>
</dbReference>
<proteinExistence type="predicted"/>
<keyword evidence="4 6" id="KW-0472">Membrane</keyword>
<feature type="transmembrane region" description="Helical" evidence="6">
    <location>
        <begin position="462"/>
        <end position="481"/>
    </location>
</feature>
<feature type="transmembrane region" description="Helical" evidence="6">
    <location>
        <begin position="184"/>
        <end position="208"/>
    </location>
</feature>
<feature type="transmembrane region" description="Helical" evidence="6">
    <location>
        <begin position="29"/>
        <end position="52"/>
    </location>
</feature>
<dbReference type="AlphaFoldDB" id="A0A643FKK2"/>
<dbReference type="CDD" id="cd17321">
    <property type="entry name" value="MFS_MMR_MDR_like"/>
    <property type="match status" value="1"/>
</dbReference>
<keyword evidence="2 6" id="KW-0812">Transmembrane</keyword>
<sequence length="490" mass="50091">MTSSSLNRAESAPVPHHAAASSPTPMDRLALLVMLSGTFMVVMDFFIVNVALPAIQRELHASAGALQFVVAGYGLANATGLITGGRLGDMLGRRRMFMLGLSLFALASAACGLAPSAPALVAARVAQGLAGALLQPQVLAMLSLTYTGPARARAFAAYGLTLGLAALLGQLAGGALIRADLGGLGWRTCFLINVPVAIIALLLAPRVLRVSPPISGSKPDVPGMALLAAALGALVWPLVEGRQQGWPPAALLTLAMAPVLLAVFAWHQRWLHAHGGQPLMSPALFAAPGFARGLAVTVAFYAGNASFYFVLALYLQDGLGLSPLQGGGAFTMLALGFFATALAAPRIAARLGRSSIAYGAMLLAAGHWLQLANTLLPWQAQGTGLMTVMLILLVVEGAGIGMVMAPLASTVLAGTAQHHAGVAAGVLATVQQVGNSVGVALVGNLFYARLEGAGTAHGYGSAFAWCLGCLLGLALLVTHLCRGRRLAASQ</sequence>
<feature type="transmembrane region" description="Helical" evidence="6">
    <location>
        <begin position="279"/>
        <end position="303"/>
    </location>
</feature>
<dbReference type="GO" id="GO:0022857">
    <property type="term" value="F:transmembrane transporter activity"/>
    <property type="evidence" value="ECO:0007669"/>
    <property type="project" value="InterPro"/>
</dbReference>
<evidence type="ECO:0000259" key="7">
    <source>
        <dbReference type="PROSITE" id="PS50850"/>
    </source>
</evidence>
<dbReference type="GeneID" id="98405333"/>
<dbReference type="EMBL" id="CP062804">
    <property type="protein sequence ID" value="QOT79137.1"/>
    <property type="molecule type" value="Genomic_DNA"/>
</dbReference>
<feature type="transmembrane region" description="Helical" evidence="6">
    <location>
        <begin position="245"/>
        <end position="267"/>
    </location>
</feature>
<name>A0A643FKK2_9BURK</name>
<feature type="transmembrane region" description="Helical" evidence="6">
    <location>
        <begin position="220"/>
        <end position="239"/>
    </location>
</feature>
<dbReference type="GO" id="GO:0016020">
    <property type="term" value="C:membrane"/>
    <property type="evidence" value="ECO:0007669"/>
    <property type="project" value="UniProtKB-SubCell"/>
</dbReference>
<dbReference type="InterPro" id="IPR036259">
    <property type="entry name" value="MFS_trans_sf"/>
</dbReference>
<evidence type="ECO:0000256" key="5">
    <source>
        <dbReference type="SAM" id="MobiDB-lite"/>
    </source>
</evidence>
<evidence type="ECO:0000256" key="2">
    <source>
        <dbReference type="ARBA" id="ARBA00022692"/>
    </source>
</evidence>